<keyword evidence="1" id="KW-1133">Transmembrane helix</keyword>
<evidence type="ECO:0000313" key="2">
    <source>
        <dbReference type="EMBL" id="QHU09830.1"/>
    </source>
</evidence>
<organism evidence="2">
    <name type="scientific">viral metagenome</name>
    <dbReference type="NCBI Taxonomy" id="1070528"/>
    <lineage>
        <taxon>unclassified sequences</taxon>
        <taxon>metagenomes</taxon>
        <taxon>organismal metagenomes</taxon>
    </lineage>
</organism>
<sequence length="96" mass="11399">MKFVIDINKEKLRKSIEDFLISLVRYTYSWLSNDGEILGYIIGVYHILIAFCILIMILVTHTIYPNVWLKLYILMCLSIIFIQHIFFEVCLLIPIE</sequence>
<dbReference type="EMBL" id="MN740746">
    <property type="protein sequence ID" value="QHU09830.1"/>
    <property type="molecule type" value="Genomic_DNA"/>
</dbReference>
<accession>A0A6C0JYR0</accession>
<feature type="transmembrane region" description="Helical" evidence="1">
    <location>
        <begin position="37"/>
        <end position="59"/>
    </location>
</feature>
<protein>
    <submittedName>
        <fullName evidence="2">Uncharacterized protein</fullName>
    </submittedName>
</protein>
<dbReference type="AlphaFoldDB" id="A0A6C0JYR0"/>
<evidence type="ECO:0000256" key="1">
    <source>
        <dbReference type="SAM" id="Phobius"/>
    </source>
</evidence>
<reference evidence="2" key="1">
    <citation type="journal article" date="2020" name="Nature">
        <title>Giant virus diversity and host interactions through global metagenomics.</title>
        <authorList>
            <person name="Schulz F."/>
            <person name="Roux S."/>
            <person name="Paez-Espino D."/>
            <person name="Jungbluth S."/>
            <person name="Walsh D.A."/>
            <person name="Denef V.J."/>
            <person name="McMahon K.D."/>
            <person name="Konstantinidis K.T."/>
            <person name="Eloe-Fadrosh E.A."/>
            <person name="Kyrpides N.C."/>
            <person name="Woyke T."/>
        </authorList>
    </citation>
    <scope>NUCLEOTIDE SEQUENCE</scope>
    <source>
        <strain evidence="2">GVMAG-S-1101164-164</strain>
    </source>
</reference>
<keyword evidence="1" id="KW-0472">Membrane</keyword>
<proteinExistence type="predicted"/>
<keyword evidence="1" id="KW-0812">Transmembrane</keyword>
<feature type="transmembrane region" description="Helical" evidence="1">
    <location>
        <begin position="71"/>
        <end position="95"/>
    </location>
</feature>
<name>A0A6C0JYR0_9ZZZZ</name>